<name>A0ABU3ZTS6_9SPHN</name>
<dbReference type="Gene3D" id="1.10.260.40">
    <property type="entry name" value="lambda repressor-like DNA-binding domains"/>
    <property type="match status" value="1"/>
</dbReference>
<dbReference type="InterPro" id="IPR010982">
    <property type="entry name" value="Lambda_DNA-bd_dom_sf"/>
</dbReference>
<proteinExistence type="predicted"/>
<dbReference type="SUPFAM" id="SSF47413">
    <property type="entry name" value="lambda repressor-like DNA-binding domains"/>
    <property type="match status" value="1"/>
</dbReference>
<reference evidence="2" key="1">
    <citation type="journal article" date="2022" name="J Environ Chem Eng">
        <title>Biodegradation of petroleum oil using a constructed nonpathogenic and heavy metal-tolerant bacterial consortium isolated from marine sponges.</title>
        <authorList>
            <person name="Dechsakulwatana C."/>
            <person name="Rungsihiranrut A."/>
            <person name="Muangchinda C."/>
            <person name="Ningthoujam R."/>
            <person name="Klankeo P."/>
            <person name="Pinyakong O."/>
        </authorList>
    </citation>
    <scope>NUCLEOTIDE SEQUENCE [LARGE SCALE GENOMIC DNA]</scope>
    <source>
        <strain evidence="2">MO2-4</strain>
    </source>
</reference>
<gene>
    <name evidence="1" type="ORF">O0R41_04840</name>
</gene>
<sequence length="150" mass="16154">MISLQPTDDRMREAQYGRFASNVLRVLREAVDRRVNEGETKASLAAKLGWNRSQLSRLLNGNVGNITIKSISDILWAARFEPEDLEAMAYEDISPNYVEVLVGTSHRAAMTVNVHVSTASIITSGGSASSIQSAGASGGGAQKSKFWVVA</sequence>
<comment type="caution">
    <text evidence="1">The sequence shown here is derived from an EMBL/GenBank/DDBJ whole genome shotgun (WGS) entry which is preliminary data.</text>
</comment>
<protein>
    <submittedName>
        <fullName evidence="1">Helix-turn-helix transcriptional regulator</fullName>
    </submittedName>
</protein>
<dbReference type="EMBL" id="JAPTHD010000001">
    <property type="protein sequence ID" value="MDV5822922.1"/>
    <property type="molecule type" value="Genomic_DNA"/>
</dbReference>
<organism evidence="1 2">
    <name type="scientific">Sphingobium naphthae</name>
    <dbReference type="NCBI Taxonomy" id="1886786"/>
    <lineage>
        <taxon>Bacteria</taxon>
        <taxon>Pseudomonadati</taxon>
        <taxon>Pseudomonadota</taxon>
        <taxon>Alphaproteobacteria</taxon>
        <taxon>Sphingomonadales</taxon>
        <taxon>Sphingomonadaceae</taxon>
        <taxon>Sphingobium</taxon>
    </lineage>
</organism>
<keyword evidence="2" id="KW-1185">Reference proteome</keyword>
<accession>A0ABU3ZTS6</accession>
<dbReference type="RefSeq" id="WP_317515993.1">
    <property type="nucleotide sequence ID" value="NZ_JAPTHD010000001.1"/>
</dbReference>
<evidence type="ECO:0000313" key="2">
    <source>
        <dbReference type="Proteomes" id="UP001185984"/>
    </source>
</evidence>
<dbReference type="Proteomes" id="UP001185984">
    <property type="component" value="Unassembled WGS sequence"/>
</dbReference>
<evidence type="ECO:0000313" key="1">
    <source>
        <dbReference type="EMBL" id="MDV5822922.1"/>
    </source>
</evidence>